<protein>
    <recommendedName>
        <fullName evidence="10">G-protein coupled receptors family 1 profile domain-containing protein</fullName>
    </recommendedName>
</protein>
<keyword evidence="6 8" id="KW-0675">Receptor</keyword>
<accession>A0A4S2LL83</accession>
<feature type="transmembrane region" description="Helical" evidence="9">
    <location>
        <begin position="118"/>
        <end position="141"/>
    </location>
</feature>
<dbReference type="Proteomes" id="UP000308267">
    <property type="component" value="Unassembled WGS sequence"/>
</dbReference>
<evidence type="ECO:0000256" key="4">
    <source>
        <dbReference type="ARBA" id="ARBA00023040"/>
    </source>
</evidence>
<evidence type="ECO:0000256" key="6">
    <source>
        <dbReference type="ARBA" id="ARBA00023170"/>
    </source>
</evidence>
<dbReference type="EMBL" id="SJOL01007965">
    <property type="protein sequence ID" value="TGZ61448.1"/>
    <property type="molecule type" value="Genomic_DNA"/>
</dbReference>
<feature type="transmembrane region" description="Helical" evidence="9">
    <location>
        <begin position="76"/>
        <end position="98"/>
    </location>
</feature>
<evidence type="ECO:0000313" key="11">
    <source>
        <dbReference type="EMBL" id="TGZ61448.1"/>
    </source>
</evidence>
<keyword evidence="3 9" id="KW-1133">Transmembrane helix</keyword>
<reference evidence="11 12" key="1">
    <citation type="journal article" date="2019" name="BMC Genomics">
        <title>New insights from Opisthorchis felineus genome: update on genomics of the epidemiologically important liver flukes.</title>
        <authorList>
            <person name="Ershov N.I."/>
            <person name="Mordvinov V.A."/>
            <person name="Prokhortchouk E.B."/>
            <person name="Pakharukova M.Y."/>
            <person name="Gunbin K.V."/>
            <person name="Ustyantsev K."/>
            <person name="Genaev M.A."/>
            <person name="Blinov A.G."/>
            <person name="Mazur A."/>
            <person name="Boulygina E."/>
            <person name="Tsygankova S."/>
            <person name="Khrameeva E."/>
            <person name="Chekanov N."/>
            <person name="Fan G."/>
            <person name="Xiao A."/>
            <person name="Zhang H."/>
            <person name="Xu X."/>
            <person name="Yang H."/>
            <person name="Solovyev V."/>
            <person name="Lee S.M."/>
            <person name="Liu X."/>
            <person name="Afonnikov D.A."/>
            <person name="Skryabin K.G."/>
        </authorList>
    </citation>
    <scope>NUCLEOTIDE SEQUENCE [LARGE SCALE GENOMIC DNA]</scope>
    <source>
        <strain evidence="11">AK-0245</strain>
        <tissue evidence="11">Whole organism</tissue>
    </source>
</reference>
<keyword evidence="7 8" id="KW-0807">Transducer</keyword>
<evidence type="ECO:0000256" key="7">
    <source>
        <dbReference type="ARBA" id="ARBA00023224"/>
    </source>
</evidence>
<evidence type="ECO:0000256" key="8">
    <source>
        <dbReference type="RuleBase" id="RU000688"/>
    </source>
</evidence>
<dbReference type="PRINTS" id="PR00237">
    <property type="entry name" value="GPCRRHODOPSN"/>
</dbReference>
<dbReference type="InterPro" id="IPR017452">
    <property type="entry name" value="GPCR_Rhodpsn_7TM"/>
</dbReference>
<proteinExistence type="inferred from homology"/>
<dbReference type="GO" id="GO:0005886">
    <property type="term" value="C:plasma membrane"/>
    <property type="evidence" value="ECO:0007669"/>
    <property type="project" value="TreeGrafter"/>
</dbReference>
<keyword evidence="5 9" id="KW-0472">Membrane</keyword>
<comment type="subcellular location">
    <subcellularLocation>
        <location evidence="1">Membrane</location>
        <topology evidence="1">Multi-pass membrane protein</topology>
    </subcellularLocation>
</comment>
<organism evidence="11 12">
    <name type="scientific">Opisthorchis felineus</name>
    <dbReference type="NCBI Taxonomy" id="147828"/>
    <lineage>
        <taxon>Eukaryota</taxon>
        <taxon>Metazoa</taxon>
        <taxon>Spiralia</taxon>
        <taxon>Lophotrochozoa</taxon>
        <taxon>Platyhelminthes</taxon>
        <taxon>Trematoda</taxon>
        <taxon>Digenea</taxon>
        <taxon>Opisthorchiida</taxon>
        <taxon>Opisthorchiata</taxon>
        <taxon>Opisthorchiidae</taxon>
        <taxon>Opisthorchis</taxon>
    </lineage>
</organism>
<sequence>MQQTFIHNSSDYCGTFFAYHEHLLVEQHLGKQSKDLLQKLFVGIAYSIILCTGIFGNVCTCIVIARKRFMHTRTNFYLFSLAVSDVILLVCGLPIELFHAVYRSYPWQFGTATCRLRAFVTELSPLVSVMILTVFSVERYLCICNPFQRRPWGLCFRMRWPSESFSTCNCGHISHVRQLTANCQVTQSIHRSYCGPNLPSRELKSCIVLIVIIWLVAAMSAIPVVGLSEAFPYVHLPAWQDYTRQFNDTICPQIVVNDSGLCLLTAPDACLVEIDSFWVEGRAAEESYVCAPSEHSIWAQYMSIQVVFLLSTALFFVTPMFVITIMYSRIAIQIRRSNFIQLLAQSTTNASEPVKFTTQGQTAARNRKGITRMLVAVIVAFFICWAPFHLQRVVTVTNIQLSYFTAEFIFYLSGFLYYISPTVNPILYSLMSVRFRRAFVAVFCTKKHTRQPRRQPTLKNTCINVSYAPRCEHSQASSSQRHERFISIQ</sequence>
<dbReference type="GO" id="GO:0008188">
    <property type="term" value="F:neuropeptide receptor activity"/>
    <property type="evidence" value="ECO:0007669"/>
    <property type="project" value="TreeGrafter"/>
</dbReference>
<dbReference type="PROSITE" id="PS00237">
    <property type="entry name" value="G_PROTEIN_RECEP_F1_1"/>
    <property type="match status" value="1"/>
</dbReference>
<feature type="transmembrane region" description="Helical" evidence="9">
    <location>
        <begin position="302"/>
        <end position="327"/>
    </location>
</feature>
<dbReference type="SUPFAM" id="SSF81321">
    <property type="entry name" value="Family A G protein-coupled receptor-like"/>
    <property type="match status" value="1"/>
</dbReference>
<evidence type="ECO:0000259" key="10">
    <source>
        <dbReference type="PROSITE" id="PS50262"/>
    </source>
</evidence>
<evidence type="ECO:0000256" key="5">
    <source>
        <dbReference type="ARBA" id="ARBA00023136"/>
    </source>
</evidence>
<feature type="transmembrane region" description="Helical" evidence="9">
    <location>
        <begin position="369"/>
        <end position="388"/>
    </location>
</feature>
<evidence type="ECO:0000256" key="3">
    <source>
        <dbReference type="ARBA" id="ARBA00022989"/>
    </source>
</evidence>
<evidence type="ECO:0000256" key="9">
    <source>
        <dbReference type="SAM" id="Phobius"/>
    </source>
</evidence>
<comment type="similarity">
    <text evidence="8">Belongs to the G-protein coupled receptor 1 family.</text>
</comment>
<evidence type="ECO:0000256" key="2">
    <source>
        <dbReference type="ARBA" id="ARBA00022692"/>
    </source>
</evidence>
<comment type="caution">
    <text evidence="11">The sequence shown here is derived from an EMBL/GenBank/DDBJ whole genome shotgun (WGS) entry which is preliminary data.</text>
</comment>
<evidence type="ECO:0000256" key="1">
    <source>
        <dbReference type="ARBA" id="ARBA00004141"/>
    </source>
</evidence>
<feature type="domain" description="G-protein coupled receptors family 1 profile" evidence="10">
    <location>
        <begin position="56"/>
        <end position="428"/>
    </location>
</feature>
<feature type="transmembrane region" description="Helical" evidence="9">
    <location>
        <begin position="408"/>
        <end position="428"/>
    </location>
</feature>
<keyword evidence="12" id="KW-1185">Reference proteome</keyword>
<dbReference type="STRING" id="147828.A0A4S2LL83"/>
<evidence type="ECO:0000313" key="12">
    <source>
        <dbReference type="Proteomes" id="UP000308267"/>
    </source>
</evidence>
<gene>
    <name evidence="11" type="ORF">CRM22_007999</name>
</gene>
<feature type="transmembrane region" description="Helical" evidence="9">
    <location>
        <begin position="40"/>
        <end position="64"/>
    </location>
</feature>
<dbReference type="PANTHER" id="PTHR24243">
    <property type="entry name" value="G-PROTEIN COUPLED RECEPTOR"/>
    <property type="match status" value="1"/>
</dbReference>
<feature type="transmembrane region" description="Helical" evidence="9">
    <location>
        <begin position="206"/>
        <end position="227"/>
    </location>
</feature>
<dbReference type="Pfam" id="PF00001">
    <property type="entry name" value="7tm_1"/>
    <property type="match status" value="2"/>
</dbReference>
<dbReference type="PROSITE" id="PS50262">
    <property type="entry name" value="G_PROTEIN_RECEP_F1_2"/>
    <property type="match status" value="1"/>
</dbReference>
<keyword evidence="4 8" id="KW-0297">G-protein coupled receptor</keyword>
<keyword evidence="2 8" id="KW-0812">Transmembrane</keyword>
<dbReference type="Gene3D" id="1.20.1070.10">
    <property type="entry name" value="Rhodopsin 7-helix transmembrane proteins"/>
    <property type="match status" value="2"/>
</dbReference>
<dbReference type="AlphaFoldDB" id="A0A4S2LL83"/>
<dbReference type="PANTHER" id="PTHR24243:SF208">
    <property type="entry name" value="PYROKININ-1 RECEPTOR"/>
    <property type="match status" value="1"/>
</dbReference>
<dbReference type="InterPro" id="IPR000276">
    <property type="entry name" value="GPCR_Rhodpsn"/>
</dbReference>
<dbReference type="OrthoDB" id="10055550at2759"/>
<name>A0A4S2LL83_OPIFE</name>